<gene>
    <name evidence="1" type="ORF">MRATA1EN22A_LOCUS28096</name>
</gene>
<sequence length="139" mass="14831">MEGLYFLELTSGGLGARRLSSACLEHDGLVGGHLGSLGLALQPEHCGHCSHICWVLSTRVAVWTARPVLGTEVGSYPLPMSSSTESGPPGLPQAEGVTPPALGLEEWSERRSHIQTTEQVQTKSCRMMGNDLGNFGFLK</sequence>
<name>A0AC60A842_RANTA</name>
<organism evidence="1 2">
    <name type="scientific">Rangifer tarandus platyrhynchus</name>
    <name type="common">Svalbard reindeer</name>
    <dbReference type="NCBI Taxonomy" id="3082113"/>
    <lineage>
        <taxon>Eukaryota</taxon>
        <taxon>Metazoa</taxon>
        <taxon>Chordata</taxon>
        <taxon>Craniata</taxon>
        <taxon>Vertebrata</taxon>
        <taxon>Euteleostomi</taxon>
        <taxon>Mammalia</taxon>
        <taxon>Eutheria</taxon>
        <taxon>Laurasiatheria</taxon>
        <taxon>Artiodactyla</taxon>
        <taxon>Ruminantia</taxon>
        <taxon>Pecora</taxon>
        <taxon>Cervidae</taxon>
        <taxon>Odocoileinae</taxon>
        <taxon>Rangifer</taxon>
    </lineage>
</organism>
<evidence type="ECO:0000313" key="2">
    <source>
        <dbReference type="Proteomes" id="UP001162501"/>
    </source>
</evidence>
<proteinExistence type="predicted"/>
<reference evidence="1" key="2">
    <citation type="submission" date="2025-03" db="EMBL/GenBank/DDBJ databases">
        <authorList>
            <consortium name="ELIXIR-Norway"/>
            <consortium name="Elixir Norway"/>
        </authorList>
    </citation>
    <scope>NUCLEOTIDE SEQUENCE</scope>
</reference>
<dbReference type="EMBL" id="OX596093">
    <property type="protein sequence ID" value="CAN0570169.1"/>
    <property type="molecule type" value="Genomic_DNA"/>
</dbReference>
<dbReference type="Proteomes" id="UP001162501">
    <property type="component" value="Chromosome 9"/>
</dbReference>
<protein>
    <submittedName>
        <fullName evidence="1">Uncharacterized protein</fullName>
    </submittedName>
</protein>
<evidence type="ECO:0000313" key="1">
    <source>
        <dbReference type="EMBL" id="CAN0570169.1"/>
    </source>
</evidence>
<accession>A0AC60A842</accession>
<reference evidence="1" key="1">
    <citation type="submission" date="2023-05" db="EMBL/GenBank/DDBJ databases">
        <authorList>
            <consortium name="ELIXIR-Norway"/>
        </authorList>
    </citation>
    <scope>NUCLEOTIDE SEQUENCE</scope>
</reference>